<protein>
    <submittedName>
        <fullName evidence="2">Uncharacterized protein</fullName>
    </submittedName>
</protein>
<reference evidence="1 4" key="2">
    <citation type="submission" date="2020-12" db="EMBL/GenBank/DDBJ databases">
        <title>FDA dAtabase for Regulatory Grade micrObial Sequences (FDA-ARGOS): Supporting development and validation of Infectious Disease Dx tests.</title>
        <authorList>
            <person name="Sproer C."/>
            <person name="Gronow S."/>
            <person name="Severitt S."/>
            <person name="Schroder I."/>
            <person name="Tallon L."/>
            <person name="Sadzewicz L."/>
            <person name="Zhao X."/>
            <person name="Boylan J."/>
            <person name="Ott S."/>
            <person name="Bowen H."/>
            <person name="Vavikolanu K."/>
            <person name="Mehta A."/>
            <person name="Aluvathingal J."/>
            <person name="Nadendla S."/>
            <person name="Lowell S."/>
            <person name="Myers T."/>
            <person name="Yan Y."/>
            <person name="Sichtig H."/>
        </authorList>
    </citation>
    <scope>NUCLEOTIDE SEQUENCE [LARGE SCALE GENOMIC DNA]</scope>
    <source>
        <strain evidence="1 4">FDAARGOS_945</strain>
    </source>
</reference>
<dbReference type="Gene3D" id="4.10.410.40">
    <property type="match status" value="1"/>
</dbReference>
<evidence type="ECO:0000313" key="1">
    <source>
        <dbReference type="EMBL" id="QPR05044.1"/>
    </source>
</evidence>
<name>A0A376K150_ECOLX</name>
<dbReference type="EMBL" id="UFYN01000008">
    <property type="protein sequence ID" value="STE75637.1"/>
    <property type="molecule type" value="Genomic_DNA"/>
</dbReference>
<accession>A0A376K150</accession>
<gene>
    <name evidence="1" type="ORF">I6H02_26810</name>
    <name evidence="2" type="ORF">NCTC11181_04914</name>
</gene>
<proteinExistence type="predicted"/>
<dbReference type="AlphaFoldDB" id="A0A376K150"/>
<evidence type="ECO:0000313" key="4">
    <source>
        <dbReference type="Proteomes" id="UP000594864"/>
    </source>
</evidence>
<dbReference type="EMBL" id="CP065611">
    <property type="protein sequence ID" value="QPR05044.1"/>
    <property type="molecule type" value="Genomic_DNA"/>
</dbReference>
<dbReference type="Proteomes" id="UP000594864">
    <property type="component" value="Chromosome"/>
</dbReference>
<dbReference type="Proteomes" id="UP000254219">
    <property type="component" value="Unassembled WGS sequence"/>
</dbReference>
<organism evidence="2 3">
    <name type="scientific">Escherichia coli</name>
    <dbReference type="NCBI Taxonomy" id="562"/>
    <lineage>
        <taxon>Bacteria</taxon>
        <taxon>Pseudomonadati</taxon>
        <taxon>Pseudomonadota</taxon>
        <taxon>Gammaproteobacteria</taxon>
        <taxon>Enterobacterales</taxon>
        <taxon>Enterobacteriaceae</taxon>
        <taxon>Escherichia</taxon>
    </lineage>
</organism>
<sequence>MNITQDNLDIFTGSHVEVSISNQIDNQVDFFDPSFSSMENIAAFPTLTESTEIETLEEYDQDATGKLAGYRRLEPTTLTLNRVLDDEHQAMLMKAVEDKTPLRFRMFYVVNSGYSAANTGYFCIFDAYVTSHKTRGADNKAVTLEFKLEPDGGILDRGIATEGRLLRRGDYGVGAGVHPFTGPIDSESLTGNRFVTYKGTASGNPYSTDTALIHLQANEHGAWQLTCNTSGAPRLRVRNIQENGRSEWIKVYSTNEKPTPAEIGAVAKTDRIDFGEY</sequence>
<evidence type="ECO:0000313" key="2">
    <source>
        <dbReference type="EMBL" id="STE75637.1"/>
    </source>
</evidence>
<evidence type="ECO:0000313" key="3">
    <source>
        <dbReference type="Proteomes" id="UP000254219"/>
    </source>
</evidence>
<reference evidence="2 3" key="1">
    <citation type="submission" date="2018-06" db="EMBL/GenBank/DDBJ databases">
        <authorList>
            <consortium name="Pathogen Informatics"/>
            <person name="Doyle S."/>
        </authorList>
    </citation>
    <scope>NUCLEOTIDE SEQUENCE [LARGE SCALE GENOMIC DNA]</scope>
    <source>
        <strain evidence="2 3">NCTC11181</strain>
    </source>
</reference>